<keyword evidence="3" id="KW-1185">Reference proteome</keyword>
<evidence type="ECO:0000256" key="1">
    <source>
        <dbReference type="SAM" id="MobiDB-lite"/>
    </source>
</evidence>
<sequence>MYKATGRLMPLPPSFPGHSTKNPQSSQELVKENYAAISTSNSFEILHEEDESSNLGNPVTQIEKPFEVVVMDRLESHDACISSLGPASPGPTHNNSSSGVPVTNKAL</sequence>
<feature type="compositionally biased region" description="Polar residues" evidence="1">
    <location>
        <begin position="91"/>
        <end position="107"/>
    </location>
</feature>
<dbReference type="AlphaFoldDB" id="A0AAD3Y5H9"/>
<dbReference type="Proteomes" id="UP001279734">
    <property type="component" value="Unassembled WGS sequence"/>
</dbReference>
<feature type="region of interest" description="Disordered" evidence="1">
    <location>
        <begin position="80"/>
        <end position="107"/>
    </location>
</feature>
<gene>
    <name evidence="2" type="ORF">Nepgr_032245</name>
</gene>
<comment type="caution">
    <text evidence="2">The sequence shown here is derived from an EMBL/GenBank/DDBJ whole genome shotgun (WGS) entry which is preliminary data.</text>
</comment>
<proteinExistence type="predicted"/>
<feature type="compositionally biased region" description="Polar residues" evidence="1">
    <location>
        <begin position="17"/>
        <end position="28"/>
    </location>
</feature>
<evidence type="ECO:0000313" key="3">
    <source>
        <dbReference type="Proteomes" id="UP001279734"/>
    </source>
</evidence>
<feature type="region of interest" description="Disordered" evidence="1">
    <location>
        <begin position="1"/>
        <end position="28"/>
    </location>
</feature>
<organism evidence="2 3">
    <name type="scientific">Nepenthes gracilis</name>
    <name type="common">Slender pitcher plant</name>
    <dbReference type="NCBI Taxonomy" id="150966"/>
    <lineage>
        <taxon>Eukaryota</taxon>
        <taxon>Viridiplantae</taxon>
        <taxon>Streptophyta</taxon>
        <taxon>Embryophyta</taxon>
        <taxon>Tracheophyta</taxon>
        <taxon>Spermatophyta</taxon>
        <taxon>Magnoliopsida</taxon>
        <taxon>eudicotyledons</taxon>
        <taxon>Gunneridae</taxon>
        <taxon>Pentapetalae</taxon>
        <taxon>Caryophyllales</taxon>
        <taxon>Nepenthaceae</taxon>
        <taxon>Nepenthes</taxon>
    </lineage>
</organism>
<name>A0AAD3Y5H9_NEPGR</name>
<protein>
    <submittedName>
        <fullName evidence="2">Uncharacterized protein</fullName>
    </submittedName>
</protein>
<dbReference type="EMBL" id="BSYO01000038">
    <property type="protein sequence ID" value="GMH30402.1"/>
    <property type="molecule type" value="Genomic_DNA"/>
</dbReference>
<accession>A0AAD3Y5H9</accession>
<evidence type="ECO:0000313" key="2">
    <source>
        <dbReference type="EMBL" id="GMH30402.1"/>
    </source>
</evidence>
<reference evidence="2" key="1">
    <citation type="submission" date="2023-05" db="EMBL/GenBank/DDBJ databases">
        <title>Nepenthes gracilis genome sequencing.</title>
        <authorList>
            <person name="Fukushima K."/>
        </authorList>
    </citation>
    <scope>NUCLEOTIDE SEQUENCE</scope>
    <source>
        <strain evidence="2">SING2019-196</strain>
    </source>
</reference>